<dbReference type="AlphaFoldDB" id="A0A174NLK1"/>
<keyword evidence="1 2" id="KW-0663">Pyridoxal phosphate</keyword>
<evidence type="ECO:0000256" key="4">
    <source>
        <dbReference type="RuleBase" id="RU004514"/>
    </source>
</evidence>
<comment type="similarity">
    <text evidence="2 4">Belongs to the pyridoxal phosphate-binding protein YggS/PROSC family.</text>
</comment>
<dbReference type="InterPro" id="IPR011078">
    <property type="entry name" value="PyrdxlP_homeostasis"/>
</dbReference>
<evidence type="ECO:0000256" key="3">
    <source>
        <dbReference type="PIRSR" id="PIRSR004848-1"/>
    </source>
</evidence>
<dbReference type="PANTHER" id="PTHR10146:SF14">
    <property type="entry name" value="PYRIDOXAL PHOSPHATE HOMEOSTASIS PROTEIN"/>
    <property type="match status" value="1"/>
</dbReference>
<dbReference type="HAMAP" id="MF_02087">
    <property type="entry name" value="PLP_homeostasis"/>
    <property type="match status" value="1"/>
</dbReference>
<dbReference type="PIRSF" id="PIRSF004848">
    <property type="entry name" value="YBL036c_PLPDEIII"/>
    <property type="match status" value="1"/>
</dbReference>
<dbReference type="InterPro" id="IPR029066">
    <property type="entry name" value="PLP-binding_barrel"/>
</dbReference>
<dbReference type="EMBL" id="CZBE01000005">
    <property type="protein sequence ID" value="CUP47440.1"/>
    <property type="molecule type" value="Genomic_DNA"/>
</dbReference>
<evidence type="ECO:0000256" key="1">
    <source>
        <dbReference type="ARBA" id="ARBA00022898"/>
    </source>
</evidence>
<evidence type="ECO:0000256" key="2">
    <source>
        <dbReference type="HAMAP-Rule" id="MF_02087"/>
    </source>
</evidence>
<dbReference type="RefSeq" id="WP_055244338.1">
    <property type="nucleotide sequence ID" value="NZ_CZBE01000005.1"/>
</dbReference>
<dbReference type="OrthoDB" id="9804072at2"/>
<feature type="domain" description="Alanine racemase N-terminal" evidence="5">
    <location>
        <begin position="17"/>
        <end position="236"/>
    </location>
</feature>
<dbReference type="PANTHER" id="PTHR10146">
    <property type="entry name" value="PROLINE SYNTHETASE CO-TRANSCRIBED BACTERIAL HOMOLOG PROTEIN"/>
    <property type="match status" value="1"/>
</dbReference>
<evidence type="ECO:0000259" key="5">
    <source>
        <dbReference type="Pfam" id="PF01168"/>
    </source>
</evidence>
<comment type="function">
    <text evidence="2">Pyridoxal 5'-phosphate (PLP)-binding protein, which is involved in PLP homeostasis.</text>
</comment>
<feature type="modified residue" description="N6-(pyridoxal phosphate)lysine" evidence="2 3">
    <location>
        <position position="43"/>
    </location>
</feature>
<evidence type="ECO:0000313" key="6">
    <source>
        <dbReference type="EMBL" id="CUP47440.1"/>
    </source>
</evidence>
<dbReference type="Pfam" id="PF01168">
    <property type="entry name" value="Ala_racemase_N"/>
    <property type="match status" value="1"/>
</dbReference>
<sequence>MMENRLNNLSIAQSVEQILDNIAKTCALCGRDASDVQLMAVTKTVEAQRVNEAIHAGVRLLGENRAQELLAKYDDYEKDGVDIHFIGHLQTNKVRQIVDKVTMIQSLDSVALAQEIERQCEKHDKKMNCLVEVNIGSELSKSGVAPDRLSDFLGELSGFGRICVRGLMAIPPVSGTDAEKERYFSGMHKLFVDIRDKKLDNINMDFLSMGMSDDYLLAIKHGSNLVRLGIRLFGHRDYGPAK</sequence>
<dbReference type="SUPFAM" id="SSF51419">
    <property type="entry name" value="PLP-binding barrel"/>
    <property type="match status" value="1"/>
</dbReference>
<gene>
    <name evidence="6" type="ORF">ERS852551_00909</name>
</gene>
<dbReference type="Proteomes" id="UP000095765">
    <property type="component" value="Unassembled WGS sequence"/>
</dbReference>
<dbReference type="CDD" id="cd00635">
    <property type="entry name" value="PLPDE_III_YBL036c_like"/>
    <property type="match status" value="1"/>
</dbReference>
<reference evidence="6 7" key="1">
    <citation type="submission" date="2015-09" db="EMBL/GenBank/DDBJ databases">
        <authorList>
            <consortium name="Pathogen Informatics"/>
        </authorList>
    </citation>
    <scope>NUCLEOTIDE SEQUENCE [LARGE SCALE GENOMIC DNA]</scope>
    <source>
        <strain evidence="6 7">2789STDY5834939</strain>
    </source>
</reference>
<organism evidence="6 7">
    <name type="scientific">Anaerotruncus colihominis</name>
    <dbReference type="NCBI Taxonomy" id="169435"/>
    <lineage>
        <taxon>Bacteria</taxon>
        <taxon>Bacillati</taxon>
        <taxon>Bacillota</taxon>
        <taxon>Clostridia</taxon>
        <taxon>Eubacteriales</taxon>
        <taxon>Oscillospiraceae</taxon>
        <taxon>Anaerotruncus</taxon>
    </lineage>
</organism>
<dbReference type="NCBIfam" id="TIGR00044">
    <property type="entry name" value="YggS family pyridoxal phosphate-dependent enzyme"/>
    <property type="match status" value="1"/>
</dbReference>
<proteinExistence type="inferred from homology"/>
<name>A0A174NLK1_9FIRM</name>
<dbReference type="Gene3D" id="3.20.20.10">
    <property type="entry name" value="Alanine racemase"/>
    <property type="match status" value="1"/>
</dbReference>
<accession>A0A174NLK1</accession>
<dbReference type="GO" id="GO:0030170">
    <property type="term" value="F:pyridoxal phosphate binding"/>
    <property type="evidence" value="ECO:0007669"/>
    <property type="project" value="UniProtKB-UniRule"/>
</dbReference>
<dbReference type="InterPro" id="IPR001608">
    <property type="entry name" value="Ala_racemase_N"/>
</dbReference>
<evidence type="ECO:0000313" key="7">
    <source>
        <dbReference type="Proteomes" id="UP000095765"/>
    </source>
</evidence>
<protein>
    <recommendedName>
        <fullName evidence="2">Pyridoxal phosphate homeostasis protein</fullName>
        <shortName evidence="2">PLP homeostasis protein</shortName>
    </recommendedName>
</protein>
<comment type="cofactor">
    <cofactor evidence="3">
        <name>pyridoxal 5'-phosphate</name>
        <dbReference type="ChEBI" id="CHEBI:597326"/>
    </cofactor>
</comment>